<evidence type="ECO:0000313" key="6">
    <source>
        <dbReference type="EMBL" id="MFC5007154.1"/>
    </source>
</evidence>
<dbReference type="Proteomes" id="UP001595912">
    <property type="component" value="Unassembled WGS sequence"/>
</dbReference>
<evidence type="ECO:0000313" key="7">
    <source>
        <dbReference type="Proteomes" id="UP001595912"/>
    </source>
</evidence>
<dbReference type="RefSeq" id="WP_380127804.1">
    <property type="nucleotide sequence ID" value="NZ_JBHSIU010000114.1"/>
</dbReference>
<evidence type="ECO:0000256" key="4">
    <source>
        <dbReference type="PROSITE-ProRule" id="PRU00289"/>
    </source>
</evidence>
<feature type="binding site" evidence="4">
    <location>
        <begin position="430"/>
        <end position="437"/>
    </location>
    <ligand>
        <name>ATP</name>
        <dbReference type="ChEBI" id="CHEBI:30616"/>
    </ligand>
</feature>
<evidence type="ECO:0000256" key="3">
    <source>
        <dbReference type="ARBA" id="ARBA00022840"/>
    </source>
</evidence>
<dbReference type="SUPFAM" id="SSF52540">
    <property type="entry name" value="P-loop containing nucleoside triphosphate hydrolases"/>
    <property type="match status" value="3"/>
</dbReference>
<gene>
    <name evidence="6" type="primary">eccCb</name>
    <name evidence="6" type="ORF">ACFPIJ_56285</name>
</gene>
<keyword evidence="2 4" id="KW-0547">Nucleotide-binding</keyword>
<accession>A0ABV9WGC1</accession>
<dbReference type="PANTHER" id="PTHR22683">
    <property type="entry name" value="SPORULATION PROTEIN RELATED"/>
    <property type="match status" value="1"/>
</dbReference>
<comment type="caution">
    <text evidence="6">The sequence shown here is derived from an EMBL/GenBank/DDBJ whole genome shotgun (WGS) entry which is preliminary data.</text>
</comment>
<keyword evidence="3 4" id="KW-0067">ATP-binding</keyword>
<dbReference type="InterPro" id="IPR003593">
    <property type="entry name" value="AAA+_ATPase"/>
</dbReference>
<dbReference type="PROSITE" id="PS00675">
    <property type="entry name" value="SIGMA54_INTERACT_1"/>
    <property type="match status" value="1"/>
</dbReference>
<dbReference type="InterPro" id="IPR050206">
    <property type="entry name" value="FtsK/SpoIIIE/SftA"/>
</dbReference>
<dbReference type="Gene3D" id="3.40.50.300">
    <property type="entry name" value="P-loop containing nucleotide triphosphate hydrolases"/>
    <property type="match status" value="3"/>
</dbReference>
<feature type="domain" description="FtsK" evidence="5">
    <location>
        <begin position="407"/>
        <end position="569"/>
    </location>
</feature>
<dbReference type="PANTHER" id="PTHR22683:SF1">
    <property type="entry name" value="TYPE VII SECRETION SYSTEM PROTEIN ESSC"/>
    <property type="match status" value="1"/>
</dbReference>
<proteinExistence type="predicted"/>
<keyword evidence="1" id="KW-0677">Repeat</keyword>
<dbReference type="Pfam" id="PF01580">
    <property type="entry name" value="FtsK_SpoIIIE"/>
    <property type="match status" value="4"/>
</dbReference>
<dbReference type="InterPro" id="IPR027417">
    <property type="entry name" value="P-loop_NTPase"/>
</dbReference>
<protein>
    <submittedName>
        <fullName evidence="6">Type VII secretion protein EccCb</fullName>
    </submittedName>
</protein>
<keyword evidence="7" id="KW-1185">Reference proteome</keyword>
<dbReference type="InterPro" id="IPR002543">
    <property type="entry name" value="FtsK_dom"/>
</dbReference>
<feature type="binding site" evidence="4">
    <location>
        <begin position="672"/>
        <end position="679"/>
    </location>
    <ligand>
        <name>ATP</name>
        <dbReference type="ChEBI" id="CHEBI:30616"/>
    </ligand>
</feature>
<dbReference type="InterPro" id="IPR025662">
    <property type="entry name" value="Sigma_54_int_dom_ATP-bd_1"/>
</dbReference>
<evidence type="ECO:0000259" key="5">
    <source>
        <dbReference type="PROSITE" id="PS50901"/>
    </source>
</evidence>
<dbReference type="NCBIfam" id="TIGR03925">
    <property type="entry name" value="T7SS_EccC_b"/>
    <property type="match status" value="1"/>
</dbReference>
<dbReference type="InterPro" id="IPR023837">
    <property type="entry name" value="EccCb-like_Actinobacteria"/>
</dbReference>
<reference evidence="7" key="1">
    <citation type="journal article" date="2019" name="Int. J. Syst. Evol. Microbiol.">
        <title>The Global Catalogue of Microorganisms (GCM) 10K type strain sequencing project: providing services to taxonomists for standard genome sequencing and annotation.</title>
        <authorList>
            <consortium name="The Broad Institute Genomics Platform"/>
            <consortium name="The Broad Institute Genome Sequencing Center for Infectious Disease"/>
            <person name="Wu L."/>
            <person name="Ma J."/>
        </authorList>
    </citation>
    <scope>NUCLEOTIDE SEQUENCE [LARGE SCALE GENOMIC DNA]</scope>
    <source>
        <strain evidence="7">CGMCC 4.7152</strain>
    </source>
</reference>
<sequence>MRAIEDRIAVARETVERQYPVEAAVRAVHELGELALLPGSDLLGIARALVDASDHGPEPLVAAARTVLQAVTSLAPAPVVADGGRDGQVRFEALLGLGDPGAFEPATAWRRLRGRLRVPLGVGTDGTPVTIDFTDATHGLIVGAPGSGKSELLRAVILALAVAHPPEDVNFVFVDHHGGSTFAPFELLPHTAAMMTGIGWSPDLIDRCFDTIAGELSRRAAPGWTGPALFVVVDEFTELLTSRPDVIDLFVQVGRVGRSLGVHQLLATQRLEEGRLRGLDNYLPSRIALRTFSTRESRAAIGVPDAYELPMTPGAGYLRTGSDAPVRFRGPTAFHRYWPQADPAWQRVLHSLAAWGSPNVAEVLVDRMRAAAPPVRPLWLPPLTSSPTLGSLPADAPGRGVPLARVDVPFERRYDVLTVPIDDGNIAIVGGPRSGKSTALQTLALGLAQTHTPAELQVYAIGQALAPLTGLPHTAGVADRRGDLVPRILGELHARLDRPLAGRAYLLVDDWGVARDDFEDLLLDLAVRGPAHGIHLAVTARRWAELRPRIRDTVTARIELRLGDPAESGIDRRAASRVPYDLPGRGLTADRLQMMVARPQLTEDGDLDAAVAAIRAAWPFEPAPAVSPVPERLSPAVLPEPRRGLLPIGVEQITLRPVAVDFAAEPHLIVLGDEGSGKTSFLRGLARSIERAYRPEDARIVVVDYRRGLLGAVGEPHLIGYCTGPQRAGDVVHQVVDAFKARVRGPELFLLVDDYDLVADATNPLADLTELLPRAGEIGLHVVIARRVRGAGRAMFEPVLRTLRDLSAPGILLSGPREEGQVFAGVTPEILPPGRGWRVSRRDGRRLIQLAWHQPPLPASAA</sequence>
<organism evidence="6 7">
    <name type="scientific">Dactylosporangium cerinum</name>
    <dbReference type="NCBI Taxonomy" id="1434730"/>
    <lineage>
        <taxon>Bacteria</taxon>
        <taxon>Bacillati</taxon>
        <taxon>Actinomycetota</taxon>
        <taxon>Actinomycetes</taxon>
        <taxon>Micromonosporales</taxon>
        <taxon>Micromonosporaceae</taxon>
        <taxon>Dactylosporangium</taxon>
    </lineage>
</organism>
<evidence type="ECO:0000256" key="2">
    <source>
        <dbReference type="ARBA" id="ARBA00022741"/>
    </source>
</evidence>
<dbReference type="EMBL" id="JBHSIU010000114">
    <property type="protein sequence ID" value="MFC5007154.1"/>
    <property type="molecule type" value="Genomic_DNA"/>
</dbReference>
<name>A0ABV9WGC1_9ACTN</name>
<feature type="binding site" evidence="4">
    <location>
        <begin position="143"/>
        <end position="150"/>
    </location>
    <ligand>
        <name>ATP</name>
        <dbReference type="ChEBI" id="CHEBI:30616"/>
    </ligand>
</feature>
<dbReference type="SMART" id="SM00382">
    <property type="entry name" value="AAA"/>
    <property type="match status" value="3"/>
</dbReference>
<feature type="domain" description="FtsK" evidence="5">
    <location>
        <begin position="655"/>
        <end position="822"/>
    </location>
</feature>
<feature type="domain" description="FtsK" evidence="5">
    <location>
        <begin position="126"/>
        <end position="298"/>
    </location>
</feature>
<dbReference type="PROSITE" id="PS50901">
    <property type="entry name" value="FTSK"/>
    <property type="match status" value="3"/>
</dbReference>
<evidence type="ECO:0000256" key="1">
    <source>
        <dbReference type="ARBA" id="ARBA00022737"/>
    </source>
</evidence>